<sequence>MSTATDRTARPAQVRAGLPLLLVISVIGLGLLVLGGYRGAYAAGLAGTPGTLTVVSCGQPAGVDGCVGVFRATDGSVTDPGASVATSARPAAGKKLDVDRRGAGDYGPISLAHSVGWLALILFALMLTCSLPSALLGRRAADSPRAARAAGRLGFAVFALCTGAGVFGLMALVLSFTSS</sequence>
<protein>
    <submittedName>
        <fullName evidence="2">Uncharacterized protein</fullName>
    </submittedName>
</protein>
<feature type="transmembrane region" description="Helical" evidence="1">
    <location>
        <begin position="149"/>
        <end position="176"/>
    </location>
</feature>
<organism evidence="2 3">
    <name type="scientific">Streptacidiphilus pinicola</name>
    <dbReference type="NCBI Taxonomy" id="2219663"/>
    <lineage>
        <taxon>Bacteria</taxon>
        <taxon>Bacillati</taxon>
        <taxon>Actinomycetota</taxon>
        <taxon>Actinomycetes</taxon>
        <taxon>Kitasatosporales</taxon>
        <taxon>Streptomycetaceae</taxon>
        <taxon>Streptacidiphilus</taxon>
    </lineage>
</organism>
<evidence type="ECO:0000313" key="2">
    <source>
        <dbReference type="EMBL" id="RAG85437.1"/>
    </source>
</evidence>
<accession>A0A2X0ILC8</accession>
<reference evidence="2 3" key="1">
    <citation type="submission" date="2018-06" db="EMBL/GenBank/DDBJ databases">
        <title>Streptacidiphilus pinicola sp. nov., isolated from pine grove soil.</title>
        <authorList>
            <person name="Roh S.G."/>
            <person name="Park S."/>
            <person name="Kim M.-K."/>
            <person name="Yun B.-R."/>
            <person name="Park J."/>
            <person name="Kim M.J."/>
            <person name="Kim Y.S."/>
            <person name="Kim S.B."/>
        </authorList>
    </citation>
    <scope>NUCLEOTIDE SEQUENCE [LARGE SCALE GENOMIC DNA]</scope>
    <source>
        <strain evidence="2 3">MMS16-CNU450</strain>
    </source>
</reference>
<feature type="transmembrane region" description="Helical" evidence="1">
    <location>
        <begin position="115"/>
        <end position="137"/>
    </location>
</feature>
<keyword evidence="3" id="KW-1185">Reference proteome</keyword>
<gene>
    <name evidence="2" type="ORF">DN069_11715</name>
</gene>
<comment type="caution">
    <text evidence="2">The sequence shown here is derived from an EMBL/GenBank/DDBJ whole genome shotgun (WGS) entry which is preliminary data.</text>
</comment>
<name>A0A2X0ILC8_9ACTN</name>
<keyword evidence="1" id="KW-0812">Transmembrane</keyword>
<dbReference type="OrthoDB" id="3854647at2"/>
<proteinExistence type="predicted"/>
<keyword evidence="1" id="KW-1133">Transmembrane helix</keyword>
<keyword evidence="1" id="KW-0472">Membrane</keyword>
<dbReference type="AlphaFoldDB" id="A0A2X0ILC8"/>
<dbReference type="Proteomes" id="UP000248889">
    <property type="component" value="Unassembled WGS sequence"/>
</dbReference>
<evidence type="ECO:0000256" key="1">
    <source>
        <dbReference type="SAM" id="Phobius"/>
    </source>
</evidence>
<dbReference type="RefSeq" id="WP_111500868.1">
    <property type="nucleotide sequence ID" value="NZ_QKYN01000041.1"/>
</dbReference>
<dbReference type="EMBL" id="QKYN01000041">
    <property type="protein sequence ID" value="RAG85437.1"/>
    <property type="molecule type" value="Genomic_DNA"/>
</dbReference>
<evidence type="ECO:0000313" key="3">
    <source>
        <dbReference type="Proteomes" id="UP000248889"/>
    </source>
</evidence>
<feature type="transmembrane region" description="Helical" evidence="1">
    <location>
        <begin position="16"/>
        <end position="37"/>
    </location>
</feature>